<name>A0ABZ1HUI6_9PSEU</name>
<gene>
    <name evidence="2" type="ORF">VSH64_24560</name>
</gene>
<protein>
    <submittedName>
        <fullName evidence="2">Uncharacterized protein</fullName>
    </submittedName>
</protein>
<organism evidence="2 3">
    <name type="scientific">Amycolatopsis rhabdoformis</name>
    <dbReference type="NCBI Taxonomy" id="1448059"/>
    <lineage>
        <taxon>Bacteria</taxon>
        <taxon>Bacillati</taxon>
        <taxon>Actinomycetota</taxon>
        <taxon>Actinomycetes</taxon>
        <taxon>Pseudonocardiales</taxon>
        <taxon>Pseudonocardiaceae</taxon>
        <taxon>Amycolatopsis</taxon>
    </lineage>
</organism>
<feature type="region of interest" description="Disordered" evidence="1">
    <location>
        <begin position="1"/>
        <end position="26"/>
    </location>
</feature>
<keyword evidence="3" id="KW-1185">Reference proteome</keyword>
<sequence>MPDRLRDNNSGKTSVGTEHPAGAVKSEVDTEGLLRLLESGAPDGLPIVAPGAP</sequence>
<proteinExistence type="predicted"/>
<dbReference type="Proteomes" id="UP001330812">
    <property type="component" value="Chromosome"/>
</dbReference>
<evidence type="ECO:0000313" key="2">
    <source>
        <dbReference type="EMBL" id="WSE26054.1"/>
    </source>
</evidence>
<evidence type="ECO:0000256" key="1">
    <source>
        <dbReference type="SAM" id="MobiDB-lite"/>
    </source>
</evidence>
<reference evidence="2 3" key="1">
    <citation type="journal article" date="2015" name="Int. J. Syst. Evol. Microbiol.">
        <title>Amycolatopsis rhabdoformis sp. nov., an actinomycete isolated from a tropical forest soil.</title>
        <authorList>
            <person name="Souza W.R."/>
            <person name="Silva R.E."/>
            <person name="Goodfellow M."/>
            <person name="Busarakam K."/>
            <person name="Figueiro F.S."/>
            <person name="Ferreira D."/>
            <person name="Rodrigues-Filho E."/>
            <person name="Moraes L.A.B."/>
            <person name="Zucchi T.D."/>
        </authorList>
    </citation>
    <scope>NUCLEOTIDE SEQUENCE [LARGE SCALE GENOMIC DNA]</scope>
    <source>
        <strain evidence="2 3">NCIMB 14900</strain>
    </source>
</reference>
<dbReference type="RefSeq" id="WP_326565021.1">
    <property type="nucleotide sequence ID" value="NZ_CP142149.1"/>
</dbReference>
<dbReference type="EMBL" id="CP142149">
    <property type="protein sequence ID" value="WSE26054.1"/>
    <property type="molecule type" value="Genomic_DNA"/>
</dbReference>
<accession>A0ABZ1HUI6</accession>
<evidence type="ECO:0000313" key="3">
    <source>
        <dbReference type="Proteomes" id="UP001330812"/>
    </source>
</evidence>